<evidence type="ECO:0000256" key="15">
    <source>
        <dbReference type="HAMAP-Rule" id="MF_01398"/>
    </source>
</evidence>
<protein>
    <recommendedName>
        <fullName evidence="15">ATP synthase subunit b</fullName>
    </recommendedName>
    <alternativeName>
        <fullName evidence="15">ATP synthase F(0) sector subunit b</fullName>
    </alternativeName>
    <alternativeName>
        <fullName evidence="15">ATPase subunit I</fullName>
    </alternativeName>
    <alternativeName>
        <fullName evidence="15">F-type ATPase subunit b</fullName>
        <shortName evidence="15">F-ATPase subunit b</shortName>
    </alternativeName>
</protein>
<comment type="caution">
    <text evidence="17">The sequence shown here is derived from an EMBL/GenBank/DDBJ whole genome shotgun (WGS) entry which is preliminary data.</text>
</comment>
<gene>
    <name evidence="15" type="primary">atpF</name>
    <name evidence="17" type="ORF">ISN26_00760</name>
</gene>
<evidence type="ECO:0000256" key="10">
    <source>
        <dbReference type="ARBA" id="ARBA00023310"/>
    </source>
</evidence>
<dbReference type="SUPFAM" id="SSF81573">
    <property type="entry name" value="F1F0 ATP synthase subunit B, membrane domain"/>
    <property type="match status" value="1"/>
</dbReference>
<dbReference type="Proteomes" id="UP000604381">
    <property type="component" value="Unassembled WGS sequence"/>
</dbReference>
<keyword evidence="5 15" id="KW-0812">Transmembrane</keyword>
<dbReference type="Gene3D" id="1.20.5.620">
    <property type="entry name" value="F1F0 ATP synthase subunit B, membrane domain"/>
    <property type="match status" value="1"/>
</dbReference>
<evidence type="ECO:0000256" key="13">
    <source>
        <dbReference type="ARBA" id="ARBA00026054"/>
    </source>
</evidence>
<sequence>MNINMSIIGQAITFGILIWFTMKYVWPPLLAAIEKRNKEIAAGLDAAAAGQAKLDQAQEEYDKLLGEGRAKRGEHLAEGKKRQDEIMARATEEAQAERDRIIEAGRSQIDDERKAMVRELQESYAVLVVEGARKIIRREIDPKAHEDIVADLVKKL</sequence>
<evidence type="ECO:0000256" key="16">
    <source>
        <dbReference type="RuleBase" id="RU003848"/>
    </source>
</evidence>
<evidence type="ECO:0000313" key="18">
    <source>
        <dbReference type="Proteomes" id="UP000604381"/>
    </source>
</evidence>
<feature type="transmembrane region" description="Helical" evidence="15">
    <location>
        <begin position="6"/>
        <end position="26"/>
    </location>
</feature>
<evidence type="ECO:0000256" key="12">
    <source>
        <dbReference type="ARBA" id="ARBA00025614"/>
    </source>
</evidence>
<evidence type="ECO:0000256" key="14">
    <source>
        <dbReference type="ARBA" id="ARBA00037847"/>
    </source>
</evidence>
<dbReference type="PANTHER" id="PTHR33445:SF1">
    <property type="entry name" value="ATP SYNTHASE SUBUNIT B"/>
    <property type="match status" value="1"/>
</dbReference>
<dbReference type="NCBIfam" id="NF004411">
    <property type="entry name" value="PRK05759.1-2"/>
    <property type="match status" value="1"/>
</dbReference>
<evidence type="ECO:0000256" key="7">
    <source>
        <dbReference type="ARBA" id="ARBA00022989"/>
    </source>
</evidence>
<keyword evidence="7 15" id="KW-1133">Transmembrane helix</keyword>
<dbReference type="CDD" id="cd06503">
    <property type="entry name" value="ATP-synt_Fo_b"/>
    <property type="match status" value="1"/>
</dbReference>
<evidence type="ECO:0000256" key="6">
    <source>
        <dbReference type="ARBA" id="ARBA00022781"/>
    </source>
</evidence>
<comment type="function">
    <text evidence="12">Component of the F(0) channel, it forms part of the peripheral stalk, linking F(1) to F(0). The b'-subunit is a diverged and duplicated form of b found in plants and photosynthetic bacteria.</text>
</comment>
<dbReference type="NCBIfam" id="TIGR01144">
    <property type="entry name" value="ATP_synt_b"/>
    <property type="match status" value="1"/>
</dbReference>
<dbReference type="GO" id="GO:0005886">
    <property type="term" value="C:plasma membrane"/>
    <property type="evidence" value="ECO:0007669"/>
    <property type="project" value="UniProtKB-SubCell"/>
</dbReference>
<comment type="subunit">
    <text evidence="15">F-type ATPases have 2 components, F(1) - the catalytic core - and F(0) - the membrane proton channel. F(1) has five subunits: alpha(3), beta(3), gamma(1), delta(1), epsilon(1). F(0) has three main subunits: a(1), b(2) and c(10-14). The alpha and beta chains form an alternating ring which encloses part of the gamma chain. F(1) is attached to F(0) by a central stalk formed by the gamma and epsilon chains, while a peripheral stalk is formed by the delta and b chains.</text>
</comment>
<keyword evidence="3 15" id="KW-1003">Cell membrane</keyword>
<keyword evidence="6 15" id="KW-0375">Hydrogen ion transport</keyword>
<comment type="function">
    <text evidence="11 15">F(1)F(0) ATP synthase produces ATP from ADP in the presence of a proton or sodium gradient. F-type ATPases consist of two structural domains, F(1) containing the extramembraneous catalytic core and F(0) containing the membrane proton channel, linked together by a central stalk and a peripheral stalk. During catalysis, ATP synthesis in the catalytic domain of F(1) is coupled via a rotary mechanism of the central stalk subunits to proton translocation.</text>
</comment>
<keyword evidence="9 15" id="KW-0472">Membrane</keyword>
<dbReference type="GO" id="GO:0012505">
    <property type="term" value="C:endomembrane system"/>
    <property type="evidence" value="ECO:0007669"/>
    <property type="project" value="UniProtKB-SubCell"/>
</dbReference>
<name>A0A930UBP0_9GAMM</name>
<organism evidence="17 18">
    <name type="scientific">Candidatus Amphirhobacter heronislandensis</name>
    <dbReference type="NCBI Taxonomy" id="1732024"/>
    <lineage>
        <taxon>Bacteria</taxon>
        <taxon>Pseudomonadati</taxon>
        <taxon>Pseudomonadota</taxon>
        <taxon>Gammaproteobacteria</taxon>
        <taxon>Candidatus Tethybacterales</taxon>
        <taxon>Candidatus Tethybacteraceae</taxon>
        <taxon>Candidatus Amphirhobacter</taxon>
    </lineage>
</organism>
<keyword evidence="18" id="KW-1185">Reference proteome</keyword>
<evidence type="ECO:0000313" key="17">
    <source>
        <dbReference type="EMBL" id="MBF2734623.1"/>
    </source>
</evidence>
<keyword evidence="8 15" id="KW-0406">Ion transport</keyword>
<evidence type="ECO:0000256" key="3">
    <source>
        <dbReference type="ARBA" id="ARBA00022475"/>
    </source>
</evidence>
<evidence type="ECO:0000256" key="8">
    <source>
        <dbReference type="ARBA" id="ARBA00023065"/>
    </source>
</evidence>
<comment type="subunit">
    <text evidence="13">F-type ATPases have 2 components, F(1) - the catalytic core - and F(0) - the membrane proton channel. F(1) has five subunits: alpha(3), beta(3), gamma(1), delta(1), epsilon(1). F(0) has four main subunits: a(1), b(2) and c(10-14). The alpha and beta chains form an alternating ring which encloses part of the gamma chain. F(1) is attached to F(0) by a central stalk formed by the gamma and epsilon chains, while a peripheral stalk is formed by the delta and b chains.</text>
</comment>
<evidence type="ECO:0000256" key="1">
    <source>
        <dbReference type="ARBA" id="ARBA00005513"/>
    </source>
</evidence>
<evidence type="ECO:0000256" key="5">
    <source>
        <dbReference type="ARBA" id="ARBA00022692"/>
    </source>
</evidence>
<dbReference type="GO" id="GO:0046961">
    <property type="term" value="F:proton-transporting ATPase activity, rotational mechanism"/>
    <property type="evidence" value="ECO:0007669"/>
    <property type="project" value="TreeGrafter"/>
</dbReference>
<evidence type="ECO:0000256" key="4">
    <source>
        <dbReference type="ARBA" id="ARBA00022547"/>
    </source>
</evidence>
<comment type="subcellular location">
    <subcellularLocation>
        <location evidence="15">Cell membrane</location>
        <topology evidence="15">Single-pass membrane protein</topology>
    </subcellularLocation>
    <subcellularLocation>
        <location evidence="14">Endomembrane system</location>
        <topology evidence="14">Single-pass membrane protein</topology>
    </subcellularLocation>
</comment>
<evidence type="ECO:0000256" key="9">
    <source>
        <dbReference type="ARBA" id="ARBA00023136"/>
    </source>
</evidence>
<evidence type="ECO:0000256" key="11">
    <source>
        <dbReference type="ARBA" id="ARBA00025198"/>
    </source>
</evidence>
<dbReference type="InterPro" id="IPR005864">
    <property type="entry name" value="ATP_synth_F0_bsu_bac"/>
</dbReference>
<dbReference type="HAMAP" id="MF_01398">
    <property type="entry name" value="ATP_synth_b_bprime"/>
    <property type="match status" value="1"/>
</dbReference>
<keyword evidence="10 15" id="KW-0066">ATP synthesis</keyword>
<dbReference type="AlphaFoldDB" id="A0A930UBP0"/>
<dbReference type="EMBL" id="JADHEI010000009">
    <property type="protein sequence ID" value="MBF2734623.1"/>
    <property type="molecule type" value="Genomic_DNA"/>
</dbReference>
<keyword evidence="4 15" id="KW-0138">CF(0)</keyword>
<comment type="similarity">
    <text evidence="1 15 16">Belongs to the ATPase B chain family.</text>
</comment>
<dbReference type="Pfam" id="PF00430">
    <property type="entry name" value="ATP-synt_B"/>
    <property type="match status" value="1"/>
</dbReference>
<accession>A0A930UBP0</accession>
<reference evidence="17" key="1">
    <citation type="submission" date="2020-10" db="EMBL/GenBank/DDBJ databases">
        <title>An improved Amphimedon queenslandica hologenome assembly reveals how three proteobacterial symbionts can extend the metabolic phenotypic of their marine sponge host.</title>
        <authorList>
            <person name="Degnan B."/>
            <person name="Degnan S."/>
            <person name="Xiang X."/>
        </authorList>
    </citation>
    <scope>NUCLEOTIDE SEQUENCE</scope>
    <source>
        <strain evidence="17">AqS2</strain>
    </source>
</reference>
<dbReference type="GO" id="GO:0045259">
    <property type="term" value="C:proton-transporting ATP synthase complex"/>
    <property type="evidence" value="ECO:0007669"/>
    <property type="project" value="UniProtKB-KW"/>
</dbReference>
<keyword evidence="2 15" id="KW-0813">Transport</keyword>
<proteinExistence type="inferred from homology"/>
<dbReference type="GO" id="GO:0046933">
    <property type="term" value="F:proton-transporting ATP synthase activity, rotational mechanism"/>
    <property type="evidence" value="ECO:0007669"/>
    <property type="project" value="UniProtKB-UniRule"/>
</dbReference>
<dbReference type="InterPro" id="IPR002146">
    <property type="entry name" value="ATP_synth_b/b'su_bac/chlpt"/>
</dbReference>
<dbReference type="InterPro" id="IPR050059">
    <property type="entry name" value="ATP_synthase_B_chain"/>
</dbReference>
<dbReference type="PANTHER" id="PTHR33445">
    <property type="entry name" value="ATP SYNTHASE SUBUNIT B', CHLOROPLASTIC"/>
    <property type="match status" value="1"/>
</dbReference>
<evidence type="ECO:0000256" key="2">
    <source>
        <dbReference type="ARBA" id="ARBA00022448"/>
    </source>
</evidence>
<dbReference type="InterPro" id="IPR028987">
    <property type="entry name" value="ATP_synth_B-like_membr_sf"/>
</dbReference>